<sequence length="165" mass="17919">MRKNIIYRTALIAVLTALACVLRLWLVALPNVKPITAMFLAFALVLGLTDSLWIMALTMLATGLILGFSPLVAGQIIVYALIIMLFKSLAQLTANLGILSLLTALSAMLYGCLISVFSGLLYGFGPGGFLAYWLAGLPFDLAHALSTFIFFPIVMLILKQIKTRH</sequence>
<feature type="transmembrane region" description="Helical" evidence="1">
    <location>
        <begin position="38"/>
        <end position="58"/>
    </location>
</feature>
<evidence type="ECO:0000256" key="1">
    <source>
        <dbReference type="SAM" id="Phobius"/>
    </source>
</evidence>
<dbReference type="EMBL" id="CP070872">
    <property type="protein sequence ID" value="QSE76729.1"/>
    <property type="molecule type" value="Genomic_DNA"/>
</dbReference>
<keyword evidence="1" id="KW-0472">Membrane</keyword>
<feature type="transmembrane region" description="Helical" evidence="1">
    <location>
        <begin position="64"/>
        <end position="86"/>
    </location>
</feature>
<name>A0AA45KG99_9LACT</name>
<keyword evidence="3" id="KW-1185">Reference proteome</keyword>
<reference evidence="2 3" key="1">
    <citation type="submission" date="2021-02" db="EMBL/GenBank/DDBJ databases">
        <title>Complete genome sequence of Lactococcus lactis strain K_LL004.</title>
        <authorList>
            <person name="Kim H.B."/>
        </authorList>
    </citation>
    <scope>NUCLEOTIDE SEQUENCE [LARGE SCALE GENOMIC DNA]</scope>
    <source>
        <strain evidence="2 3">K_LL004</strain>
    </source>
</reference>
<feature type="transmembrane region" description="Helical" evidence="1">
    <location>
        <begin position="130"/>
        <end position="158"/>
    </location>
</feature>
<protein>
    <submittedName>
        <fullName evidence="2">ECF transporter S component</fullName>
    </submittedName>
</protein>
<dbReference type="KEGG" id="lti:JW886_00050"/>
<keyword evidence="1" id="KW-0812">Transmembrane</keyword>
<organism evidence="2 3">
    <name type="scientific">Lactococcus taiwanensis</name>
    <dbReference type="NCBI Taxonomy" id="1151742"/>
    <lineage>
        <taxon>Bacteria</taxon>
        <taxon>Bacillati</taxon>
        <taxon>Bacillota</taxon>
        <taxon>Bacilli</taxon>
        <taxon>Lactobacillales</taxon>
        <taxon>Streptococcaceae</taxon>
        <taxon>Lactococcus</taxon>
    </lineage>
</organism>
<dbReference type="RefSeq" id="WP_205872010.1">
    <property type="nucleotide sequence ID" value="NZ_CP070872.1"/>
</dbReference>
<dbReference type="Gene3D" id="1.10.1760.20">
    <property type="match status" value="1"/>
</dbReference>
<feature type="transmembrane region" description="Helical" evidence="1">
    <location>
        <begin position="6"/>
        <end position="26"/>
    </location>
</feature>
<keyword evidence="1" id="KW-1133">Transmembrane helix</keyword>
<accession>A0AA45KG99</accession>
<dbReference type="AlphaFoldDB" id="A0AA45KG99"/>
<dbReference type="PROSITE" id="PS51257">
    <property type="entry name" value="PROKAR_LIPOPROTEIN"/>
    <property type="match status" value="1"/>
</dbReference>
<dbReference type="Proteomes" id="UP000663608">
    <property type="component" value="Chromosome"/>
</dbReference>
<proteinExistence type="predicted"/>
<evidence type="ECO:0000313" key="3">
    <source>
        <dbReference type="Proteomes" id="UP000663608"/>
    </source>
</evidence>
<feature type="transmembrane region" description="Helical" evidence="1">
    <location>
        <begin position="98"/>
        <end position="124"/>
    </location>
</feature>
<evidence type="ECO:0000313" key="2">
    <source>
        <dbReference type="EMBL" id="QSE76729.1"/>
    </source>
</evidence>
<gene>
    <name evidence="2" type="ORF">JW886_00050</name>
</gene>